<accession>A0A5Q0NZH4</accession>
<evidence type="ECO:0000259" key="2">
    <source>
        <dbReference type="Pfam" id="PF11738"/>
    </source>
</evidence>
<dbReference type="Pfam" id="PF11738">
    <property type="entry name" value="DUF3298"/>
    <property type="match status" value="1"/>
</dbReference>
<keyword evidence="1" id="KW-0732">Signal</keyword>
<name>A0A5Q0NZH4_9GAMM</name>
<feature type="chain" id="PRO_5044623557" evidence="1">
    <location>
        <begin position="28"/>
        <end position="315"/>
    </location>
</feature>
<dbReference type="EMBL" id="CP045650">
    <property type="protein sequence ID" value="QGA10277.1"/>
    <property type="molecule type" value="Genomic_DNA"/>
</dbReference>
<dbReference type="Proteomes" id="UP000327478">
    <property type="component" value="Chromosome"/>
</dbReference>
<dbReference type="RefSeq" id="WP_153370687.1">
    <property type="nucleotide sequence ID" value="NZ_CP045650.1"/>
</dbReference>
<dbReference type="AlphaFoldDB" id="A0A5Q0NZH4"/>
<evidence type="ECO:0000313" key="4">
    <source>
        <dbReference type="EMBL" id="QGA10277.1"/>
    </source>
</evidence>
<dbReference type="InterPro" id="IPR021729">
    <property type="entry name" value="DUF3298"/>
</dbReference>
<feature type="signal peptide" evidence="1">
    <location>
        <begin position="1"/>
        <end position="27"/>
    </location>
</feature>
<evidence type="ECO:0000256" key="1">
    <source>
        <dbReference type="SAM" id="SignalP"/>
    </source>
</evidence>
<proteinExistence type="predicted"/>
<evidence type="ECO:0000313" key="3">
    <source>
        <dbReference type="EMBL" id="MQW90892.1"/>
    </source>
</evidence>
<organism evidence="3 6">
    <name type="scientific">Acinetobacter wanghuae</name>
    <dbReference type="NCBI Taxonomy" id="2662362"/>
    <lineage>
        <taxon>Bacteria</taxon>
        <taxon>Pseudomonadati</taxon>
        <taxon>Pseudomonadota</taxon>
        <taxon>Gammaproteobacteria</taxon>
        <taxon>Moraxellales</taxon>
        <taxon>Moraxellaceae</taxon>
        <taxon>Acinetobacter</taxon>
    </lineage>
</organism>
<evidence type="ECO:0000313" key="6">
    <source>
        <dbReference type="Proteomes" id="UP000480556"/>
    </source>
</evidence>
<keyword evidence="5" id="KW-1185">Reference proteome</keyword>
<feature type="domain" description="DUF3298" evidence="2">
    <location>
        <begin position="209"/>
        <end position="287"/>
    </location>
</feature>
<dbReference type="EMBL" id="WITK01000001">
    <property type="protein sequence ID" value="MQW90892.1"/>
    <property type="molecule type" value="Genomic_DNA"/>
</dbReference>
<dbReference type="Gene3D" id="3.30.565.40">
    <property type="entry name" value="Fervidobacterium nodosum Rt17-B1 like"/>
    <property type="match status" value="1"/>
</dbReference>
<dbReference type="PROSITE" id="PS51257">
    <property type="entry name" value="PROKAR_LIPOPROTEIN"/>
    <property type="match status" value="1"/>
</dbReference>
<dbReference type="Gene3D" id="3.90.640.20">
    <property type="entry name" value="Heat-shock cognate protein, ATPase"/>
    <property type="match status" value="1"/>
</dbReference>
<reference evidence="5 6" key="1">
    <citation type="submission" date="2019-10" db="EMBL/GenBank/DDBJ databases">
        <authorList>
            <person name="Dong K."/>
        </authorList>
    </citation>
    <scope>NUCLEOTIDE SEQUENCE [LARGE SCALE GENOMIC DNA]</scope>
    <source>
        <strain evidence="5">dk386</strain>
        <strain evidence="4">Dk386</strain>
        <strain evidence="6">dk771</strain>
        <strain evidence="3">Dk771</strain>
    </source>
</reference>
<dbReference type="Proteomes" id="UP000480556">
    <property type="component" value="Unassembled WGS sequence"/>
</dbReference>
<sequence>MPKYKNVLCLSVLASAVMLSACQPKEAEPKDKQVTETAQIAEQQLKLIGENEKLKLNVPDCDGKDCPEINIERLSSNQAFIDTFIDQKILEVVKGVLSPEAIEPAQVKLDENDQPASEASLAKVETPKQILEKQMLPHMQGFLNLDKELKTLNASHSISMMVKPKILNSSDPLATVVLNSSSYLGGAHGSSAQTFYNFDLDKKQQVKLDDLIVAKQKAKLEQQAHEVFKVWVTDSKLATNVAEYEQAWPFSLTDNFYLSKQGLVLQYAEYEIGPYVVGLPKLVIPYEQLQGVLKAQYLPQAEQAASEAKPSTQAH</sequence>
<evidence type="ECO:0000313" key="5">
    <source>
        <dbReference type="Proteomes" id="UP000327478"/>
    </source>
</evidence>
<gene>
    <name evidence="4" type="ORF">GFH30_02185</name>
    <name evidence="3" type="ORF">GHJ48_00515</name>
</gene>
<dbReference type="InterPro" id="IPR037126">
    <property type="entry name" value="PdaC/RsiV-like_sf"/>
</dbReference>
<protein>
    <submittedName>
        <fullName evidence="3">DUF3298 domain-containing protein</fullName>
    </submittedName>
</protein>